<organism evidence="3 4">
    <name type="scientific">Pacificimonas flava</name>
    <dbReference type="NCBI Taxonomy" id="1234595"/>
    <lineage>
        <taxon>Bacteria</taxon>
        <taxon>Pseudomonadati</taxon>
        <taxon>Pseudomonadota</taxon>
        <taxon>Alphaproteobacteria</taxon>
        <taxon>Sphingomonadales</taxon>
        <taxon>Sphingosinicellaceae</taxon>
        <taxon>Pacificimonas</taxon>
    </lineage>
</organism>
<keyword evidence="4" id="KW-1185">Reference proteome</keyword>
<dbReference type="Pfam" id="PF02515">
    <property type="entry name" value="CoA_transf_3"/>
    <property type="match status" value="1"/>
</dbReference>
<dbReference type="Gene3D" id="3.30.1540.10">
    <property type="entry name" value="formyl-coa transferase, domain 3"/>
    <property type="match status" value="1"/>
</dbReference>
<reference evidence="3 4" key="1">
    <citation type="journal article" date="2013" name="Genome Announc.">
        <title>Draft Genome Sequence of Strain JLT2015T, Belonging to the Family Sphingomonadaceae of the Alphaproteobacteria.</title>
        <authorList>
            <person name="Tang K."/>
            <person name="Liu K."/>
            <person name="Li S."/>
            <person name="Jiao N."/>
        </authorList>
    </citation>
    <scope>NUCLEOTIDE SEQUENCE [LARGE SCALE GENOMIC DNA]</scope>
    <source>
        <strain evidence="3 4">JLT2015</strain>
    </source>
</reference>
<gene>
    <name evidence="3" type="ORF">C725_1311</name>
</gene>
<keyword evidence="1" id="KW-0808">Transferase</keyword>
<sequence>MKSFMDDSLNSFGATTEGSSAGPLSDLVVVDLSRVLAGPYATMVLSDLGARVIKVERPGTGDDSRAIGPFKDGKSAYFTSINRGKQSIALDLKRAEDREIFEAMLARADILVENFRPGTMKKLGYGWSALHARFPQLIYAAASGFGHTGPDSQKASYDMVVQAMGGIMSVTGHPGGPPTRVGTSIGDITAGLFTVIGILSGVHDRQKTGEGRFVDVAMLDGQIAILENAIARYAVTGKAPGPLGARHPSITPFAAYPCRDAHVVIAAGNDALFTALCRAMDLRELLDDPRFATNETRSDHADALGEILSARLGEADAADWLARLDAAGVPAGPLHDVGEALGHPQVRARNMAIETAFEDGTPLTAAGNPVKISGFDDPASRPKAPRLDEHREQILKDLGL</sequence>
<dbReference type="SUPFAM" id="SSF89796">
    <property type="entry name" value="CoA-transferase family III (CaiB/BaiF)"/>
    <property type="match status" value="1"/>
</dbReference>
<accession>M2SDH7</accession>
<evidence type="ECO:0000313" key="3">
    <source>
        <dbReference type="EMBL" id="EMD83410.1"/>
    </source>
</evidence>
<dbReference type="InterPro" id="IPR023606">
    <property type="entry name" value="CoA-Trfase_III_dom_1_sf"/>
</dbReference>
<proteinExistence type="predicted"/>
<comment type="caution">
    <text evidence="3">The sequence shown here is derived from an EMBL/GenBank/DDBJ whole genome shotgun (WGS) entry which is preliminary data.</text>
</comment>
<dbReference type="PANTHER" id="PTHR48207:SF3">
    <property type="entry name" value="SUCCINATE--HYDROXYMETHYLGLUTARATE COA-TRANSFERASE"/>
    <property type="match status" value="1"/>
</dbReference>
<dbReference type="GO" id="GO:0008410">
    <property type="term" value="F:CoA-transferase activity"/>
    <property type="evidence" value="ECO:0007669"/>
    <property type="project" value="TreeGrafter"/>
</dbReference>
<evidence type="ECO:0000313" key="4">
    <source>
        <dbReference type="Proteomes" id="UP000011717"/>
    </source>
</evidence>
<dbReference type="Gene3D" id="3.40.50.10540">
    <property type="entry name" value="Crotonobetainyl-coa:carnitine coa-transferase, domain 1"/>
    <property type="match status" value="1"/>
</dbReference>
<dbReference type="InterPro" id="IPR044855">
    <property type="entry name" value="CoA-Trfase_III_dom3_sf"/>
</dbReference>
<evidence type="ECO:0000256" key="1">
    <source>
        <dbReference type="ARBA" id="ARBA00022679"/>
    </source>
</evidence>
<name>M2SDH7_9SPHN</name>
<dbReference type="InterPro" id="IPR003673">
    <property type="entry name" value="CoA-Trfase_fam_III"/>
</dbReference>
<evidence type="ECO:0000256" key="2">
    <source>
        <dbReference type="SAM" id="MobiDB-lite"/>
    </source>
</evidence>
<dbReference type="AlphaFoldDB" id="M2SDH7"/>
<feature type="region of interest" description="Disordered" evidence="2">
    <location>
        <begin position="360"/>
        <end position="392"/>
    </location>
</feature>
<dbReference type="Proteomes" id="UP000011717">
    <property type="component" value="Unassembled WGS sequence"/>
</dbReference>
<dbReference type="InterPro" id="IPR050483">
    <property type="entry name" value="CoA-transferase_III_domain"/>
</dbReference>
<dbReference type="PANTHER" id="PTHR48207">
    <property type="entry name" value="SUCCINATE--HYDROXYMETHYLGLUTARATE COA-TRANSFERASE"/>
    <property type="match status" value="1"/>
</dbReference>
<protein>
    <submittedName>
        <fullName evidence="3">L-carnitine dehydratase/bile acid-inducible protein F</fullName>
    </submittedName>
</protein>
<dbReference type="PATRIC" id="fig|1234595.3.peg.1315"/>
<dbReference type="EMBL" id="AMRV01000003">
    <property type="protein sequence ID" value="EMD83410.1"/>
    <property type="molecule type" value="Genomic_DNA"/>
</dbReference>